<name>A0ABV0F6Q9_9ENTE</name>
<reference evidence="2" key="1">
    <citation type="submission" date="2016-06" db="EMBL/GenBank/DDBJ databases">
        <authorList>
            <person name="Van Tyne D."/>
        </authorList>
    </citation>
    <scope>NUCLEOTIDE SEQUENCE</scope>
    <source>
        <strain evidence="2">JM9A</strain>
    </source>
</reference>
<comment type="caution">
    <text evidence="2">The sequence shown here is derived from an EMBL/GenBank/DDBJ whole genome shotgun (WGS) entry which is preliminary data.</text>
</comment>
<gene>
    <name evidence="2" type="ORF">BAU18_002387</name>
</gene>
<protein>
    <submittedName>
        <fullName evidence="2">Phosphopantothenate-cysteine ligase</fullName>
    </submittedName>
</protein>
<dbReference type="InterPro" id="IPR007085">
    <property type="entry name" value="DNA/pantothenate-metab_flavo_C"/>
</dbReference>
<dbReference type="InterPro" id="IPR011848">
    <property type="entry name" value="CoaB_strep"/>
</dbReference>
<organism evidence="2 3">
    <name type="scientific">Enterococcus diestrammenae</name>
    <dbReference type="NCBI Taxonomy" id="1155073"/>
    <lineage>
        <taxon>Bacteria</taxon>
        <taxon>Bacillati</taxon>
        <taxon>Bacillota</taxon>
        <taxon>Bacilli</taxon>
        <taxon>Lactobacillales</taxon>
        <taxon>Enterococcaceae</taxon>
        <taxon>Enterococcus</taxon>
    </lineage>
</organism>
<sequence length="254" mass="27531">MRILITAGGTSEAIDQVRSITNHSSGQLGVALAKAALAQRTTQIDYLIAKGAVMPPQDPRIRLHPIENTAQLGATMAELLDSNTYDAVIHAMAVSDFTPAISSSQENFLAGLNRWLTAHPDTAIDRPAFNDILADIATYTVAETKLSSKTEHLVLVLKQTEKIIGMIKRKQPQTLLIGFKLLVAVSESELLQVAHENLIKNHADYVLANDLTAIAEGRHHGYLIDSTKIVGEADTKADIAQLILDTVAKKVRQA</sequence>
<accession>A0ABV0F6Q9</accession>
<keyword evidence="2" id="KW-0436">Ligase</keyword>
<reference evidence="2" key="2">
    <citation type="submission" date="2024-02" db="EMBL/GenBank/DDBJ databases">
        <title>The Genome Sequence of Enterococcus diestrammenae JM9A.</title>
        <authorList>
            <person name="Earl A."/>
            <person name="Manson A."/>
            <person name="Gilmore M."/>
            <person name="Sanders J."/>
            <person name="Shea T."/>
            <person name="Howe W."/>
            <person name="Livny J."/>
            <person name="Cuomo C."/>
            <person name="Neafsey D."/>
            <person name="Birren B."/>
        </authorList>
    </citation>
    <scope>NUCLEOTIDE SEQUENCE</scope>
    <source>
        <strain evidence="2">JM9A</strain>
    </source>
</reference>
<evidence type="ECO:0000313" key="3">
    <source>
        <dbReference type="Proteomes" id="UP001429357"/>
    </source>
</evidence>
<dbReference type="RefSeq" id="WP_161869815.1">
    <property type="nucleotide sequence ID" value="NZ_MAEI02000001.1"/>
</dbReference>
<dbReference type="GO" id="GO:0016874">
    <property type="term" value="F:ligase activity"/>
    <property type="evidence" value="ECO:0007669"/>
    <property type="project" value="UniProtKB-KW"/>
</dbReference>
<dbReference type="Gene3D" id="3.40.50.10300">
    <property type="entry name" value="CoaB-like"/>
    <property type="match status" value="1"/>
</dbReference>
<feature type="domain" description="DNA/pantothenate metabolism flavoprotein C-terminal" evidence="1">
    <location>
        <begin position="2"/>
        <end position="104"/>
    </location>
</feature>
<dbReference type="InterPro" id="IPR035929">
    <property type="entry name" value="CoaB-like_sf"/>
</dbReference>
<dbReference type="EMBL" id="MAEI02000001">
    <property type="protein sequence ID" value="MEO1782772.1"/>
    <property type="molecule type" value="Genomic_DNA"/>
</dbReference>
<proteinExistence type="predicted"/>
<dbReference type="SUPFAM" id="SSF102645">
    <property type="entry name" value="CoaB-like"/>
    <property type="match status" value="1"/>
</dbReference>
<evidence type="ECO:0000313" key="2">
    <source>
        <dbReference type="EMBL" id="MEO1782772.1"/>
    </source>
</evidence>
<dbReference type="Pfam" id="PF04127">
    <property type="entry name" value="DFP"/>
    <property type="match status" value="2"/>
</dbReference>
<evidence type="ECO:0000259" key="1">
    <source>
        <dbReference type="Pfam" id="PF04127"/>
    </source>
</evidence>
<dbReference type="NCBIfam" id="TIGR02114">
    <property type="entry name" value="coaB_strep"/>
    <property type="match status" value="1"/>
</dbReference>
<feature type="domain" description="DNA/pantothenate metabolism flavoprotein C-terminal" evidence="1">
    <location>
        <begin position="133"/>
        <end position="249"/>
    </location>
</feature>
<keyword evidence="3" id="KW-1185">Reference proteome</keyword>
<dbReference type="Proteomes" id="UP001429357">
    <property type="component" value="Unassembled WGS sequence"/>
</dbReference>